<dbReference type="GO" id="GO:0043590">
    <property type="term" value="C:bacterial nucleoid"/>
    <property type="evidence" value="ECO:0007669"/>
    <property type="project" value="TreeGrafter"/>
</dbReference>
<proteinExistence type="inferred from homology"/>
<evidence type="ECO:0000256" key="2">
    <source>
        <dbReference type="ARBA" id="ARBA00008657"/>
    </source>
</evidence>
<dbReference type="InterPro" id="IPR007476">
    <property type="entry name" value="RdgC"/>
</dbReference>
<dbReference type="RefSeq" id="WP_188857349.1">
    <property type="nucleotide sequence ID" value="NZ_BMLT01000001.1"/>
</dbReference>
<dbReference type="Pfam" id="PF04381">
    <property type="entry name" value="RdgC"/>
    <property type="match status" value="1"/>
</dbReference>
<dbReference type="AlphaFoldDB" id="A0A917Z5I4"/>
<dbReference type="PANTHER" id="PTHR38103:SF1">
    <property type="entry name" value="RECOMBINATION-ASSOCIATED PROTEIN RDGC"/>
    <property type="match status" value="1"/>
</dbReference>
<keyword evidence="4 6" id="KW-0963">Cytoplasm</keyword>
<evidence type="ECO:0000256" key="4">
    <source>
        <dbReference type="ARBA" id="ARBA00022490"/>
    </source>
</evidence>
<comment type="caution">
    <text evidence="7">The sequence shown here is derived from an EMBL/GenBank/DDBJ whole genome shotgun (WGS) entry which is preliminary data.</text>
</comment>
<gene>
    <name evidence="6 7" type="primary">rdgC</name>
    <name evidence="7" type="ORF">GCM10011348_01340</name>
</gene>
<comment type="similarity">
    <text evidence="2 6">Belongs to the RdgC family.</text>
</comment>
<evidence type="ECO:0000256" key="6">
    <source>
        <dbReference type="HAMAP-Rule" id="MF_00194"/>
    </source>
</evidence>
<sequence length="304" mass="34616">MWFKNLIFYRLTGTFDKDAQSLETALAEHAFQPCGSQEMSRYGWIPPCKGLPDQLVYHCAGYFLICAQKEEKILPGGVIREILEEKVEEIEHQQARKVYRRERNQLKDEIILDLLPRAFSRRQQTWALIAPQAGWVLVDASSHKRAEELLSQLRTSIGSLPVVLPDVKQSPSAVMSHWLEQQQPLPVSLQLLDEAELKDNLVEGGVIRIKGQDLTSSEIVAHLEAGKRVAKLALEWDENLRFMLHEDLSVHRLKQTDQFREQQQDVADDELARFDADVAQLGLELTRLMPDLLQAFGGENTAGQ</sequence>
<protein>
    <recommendedName>
        <fullName evidence="3 6">Recombination-associated protein RdgC</fullName>
    </recommendedName>
</protein>
<dbReference type="EMBL" id="BMLT01000001">
    <property type="protein sequence ID" value="GGO75766.1"/>
    <property type="molecule type" value="Genomic_DNA"/>
</dbReference>
<evidence type="ECO:0000256" key="3">
    <source>
        <dbReference type="ARBA" id="ARBA00022296"/>
    </source>
</evidence>
<evidence type="ECO:0000313" key="8">
    <source>
        <dbReference type="Proteomes" id="UP000599578"/>
    </source>
</evidence>
<evidence type="ECO:0000313" key="7">
    <source>
        <dbReference type="EMBL" id="GGO75766.1"/>
    </source>
</evidence>
<reference evidence="7 8" key="1">
    <citation type="journal article" date="2014" name="Int. J. Syst. Evol. Microbiol.">
        <title>Complete genome sequence of Corynebacterium casei LMG S-19264T (=DSM 44701T), isolated from a smear-ripened cheese.</title>
        <authorList>
            <consortium name="US DOE Joint Genome Institute (JGI-PGF)"/>
            <person name="Walter F."/>
            <person name="Albersmeier A."/>
            <person name="Kalinowski J."/>
            <person name="Ruckert C."/>
        </authorList>
    </citation>
    <scope>NUCLEOTIDE SEQUENCE [LARGE SCALE GENOMIC DNA]</scope>
    <source>
        <strain evidence="7 8">CGMCC 1.7286</strain>
    </source>
</reference>
<dbReference type="GO" id="GO:0000018">
    <property type="term" value="P:regulation of DNA recombination"/>
    <property type="evidence" value="ECO:0007669"/>
    <property type="project" value="TreeGrafter"/>
</dbReference>
<evidence type="ECO:0000256" key="5">
    <source>
        <dbReference type="ARBA" id="ARBA00023172"/>
    </source>
</evidence>
<comment type="subcellular location">
    <subcellularLocation>
        <location evidence="1 6">Cytoplasm</location>
        <location evidence="1 6">Nucleoid</location>
    </subcellularLocation>
</comment>
<keyword evidence="5 6" id="KW-0233">DNA recombination</keyword>
<accession>A0A917Z5I4</accession>
<evidence type="ECO:0000256" key="1">
    <source>
        <dbReference type="ARBA" id="ARBA00004453"/>
    </source>
</evidence>
<dbReference type="GO" id="GO:0006310">
    <property type="term" value="P:DNA recombination"/>
    <property type="evidence" value="ECO:0007669"/>
    <property type="project" value="UniProtKB-UniRule"/>
</dbReference>
<dbReference type="GO" id="GO:0003690">
    <property type="term" value="F:double-stranded DNA binding"/>
    <property type="evidence" value="ECO:0007669"/>
    <property type="project" value="TreeGrafter"/>
</dbReference>
<keyword evidence="8" id="KW-1185">Reference proteome</keyword>
<dbReference type="HAMAP" id="MF_00194">
    <property type="entry name" value="RdgC"/>
    <property type="match status" value="1"/>
</dbReference>
<name>A0A917Z5I4_9GAMM</name>
<dbReference type="PANTHER" id="PTHR38103">
    <property type="entry name" value="RECOMBINATION-ASSOCIATED PROTEIN RDGC"/>
    <property type="match status" value="1"/>
</dbReference>
<dbReference type="NCBIfam" id="NF001464">
    <property type="entry name" value="PRK00321.1-5"/>
    <property type="match status" value="1"/>
</dbReference>
<dbReference type="NCBIfam" id="NF001462">
    <property type="entry name" value="PRK00321.1-3"/>
    <property type="match status" value="1"/>
</dbReference>
<dbReference type="Proteomes" id="UP000599578">
    <property type="component" value="Unassembled WGS sequence"/>
</dbReference>
<organism evidence="7 8">
    <name type="scientific">Marinobacterium nitratireducens</name>
    <dbReference type="NCBI Taxonomy" id="518897"/>
    <lineage>
        <taxon>Bacteria</taxon>
        <taxon>Pseudomonadati</taxon>
        <taxon>Pseudomonadota</taxon>
        <taxon>Gammaproteobacteria</taxon>
        <taxon>Oceanospirillales</taxon>
        <taxon>Oceanospirillaceae</taxon>
        <taxon>Marinobacterium</taxon>
    </lineage>
</organism>
<comment type="function">
    <text evidence="6">May be involved in recombination.</text>
</comment>
<dbReference type="GO" id="GO:0005737">
    <property type="term" value="C:cytoplasm"/>
    <property type="evidence" value="ECO:0007669"/>
    <property type="project" value="UniProtKB-UniRule"/>
</dbReference>